<reference evidence="6 7" key="1">
    <citation type="submission" date="2016-04" db="EMBL/GenBank/DDBJ databases">
        <title>Evolutionary innovation and constraint leading to complex multicellularity in the Ascomycota.</title>
        <authorList>
            <person name="Cisse O."/>
            <person name="Nguyen A."/>
            <person name="Hewitt D.A."/>
            <person name="Jedd G."/>
            <person name="Stajich J.E."/>
        </authorList>
    </citation>
    <scope>NUCLEOTIDE SEQUENCE [LARGE SCALE GENOMIC DNA]</scope>
    <source>
        <strain evidence="6 7">DAH-3</strain>
    </source>
</reference>
<dbReference type="PRINTS" id="PR00706">
    <property type="entry name" value="PYROGLUPTASE"/>
</dbReference>
<keyword evidence="2" id="KW-0963">Cytoplasm</keyword>
<proteinExistence type="inferred from homology"/>
<accession>A0A1U7LVX6</accession>
<evidence type="ECO:0000313" key="7">
    <source>
        <dbReference type="Proteomes" id="UP000186594"/>
    </source>
</evidence>
<keyword evidence="3" id="KW-0645">Protease</keyword>
<dbReference type="GO" id="GO:0006508">
    <property type="term" value="P:proteolysis"/>
    <property type="evidence" value="ECO:0007669"/>
    <property type="project" value="UniProtKB-KW"/>
</dbReference>
<dbReference type="OMA" id="KLAYNHK"/>
<evidence type="ECO:0000256" key="4">
    <source>
        <dbReference type="ARBA" id="ARBA00022801"/>
    </source>
</evidence>
<comment type="caution">
    <text evidence="6">The sequence shown here is derived from an EMBL/GenBank/DDBJ whole genome shotgun (WGS) entry which is preliminary data.</text>
</comment>
<comment type="similarity">
    <text evidence="1">Belongs to the peptidase C15 family.</text>
</comment>
<dbReference type="Proteomes" id="UP000186594">
    <property type="component" value="Unassembled WGS sequence"/>
</dbReference>
<evidence type="ECO:0000256" key="2">
    <source>
        <dbReference type="ARBA" id="ARBA00022490"/>
    </source>
</evidence>
<evidence type="ECO:0000256" key="3">
    <source>
        <dbReference type="ARBA" id="ARBA00022670"/>
    </source>
</evidence>
<dbReference type="InterPro" id="IPR016125">
    <property type="entry name" value="Peptidase_C15-like"/>
</dbReference>
<sequence>MRTPTLSSSETKPYPRIFVSGFGPFQNYVENPSWKAVSKLKSSTTYELTIFELPVSYNAVRSIMSHIYEQGMFDIYVHVGVGSKGGMKLETVGHGNNYTKEDTLKELPTVQKDELLRTDFDVAEICETLSDEQQISVSSDAGHFVCDYTFYTSLSATRNKNSPVMFIHVPPEAENLTTEQVIPRLRCILVCLVDQFTRKSSRFK</sequence>
<evidence type="ECO:0000256" key="5">
    <source>
        <dbReference type="ARBA" id="ARBA00022807"/>
    </source>
</evidence>
<dbReference type="GO" id="GO:0005829">
    <property type="term" value="C:cytosol"/>
    <property type="evidence" value="ECO:0007669"/>
    <property type="project" value="InterPro"/>
</dbReference>
<gene>
    <name evidence="6" type="ORF">NEOLI_001013</name>
</gene>
<name>A0A1U7LVX6_NEOID</name>
<dbReference type="PANTHER" id="PTHR23402">
    <property type="entry name" value="PROTEASE FAMILY C15 PYROGLUTAMYL-PEPTIDASE I-RELATED"/>
    <property type="match status" value="1"/>
</dbReference>
<dbReference type="PANTHER" id="PTHR23402:SF1">
    <property type="entry name" value="PYROGLUTAMYL-PEPTIDASE I"/>
    <property type="match status" value="1"/>
</dbReference>
<keyword evidence="4" id="KW-0378">Hydrolase</keyword>
<keyword evidence="7" id="KW-1185">Reference proteome</keyword>
<dbReference type="SUPFAM" id="SSF53182">
    <property type="entry name" value="Pyrrolidone carboxyl peptidase (pyroglutamate aminopeptidase)"/>
    <property type="match status" value="1"/>
</dbReference>
<dbReference type="EMBL" id="LXFE01000144">
    <property type="protein sequence ID" value="OLL26830.1"/>
    <property type="molecule type" value="Genomic_DNA"/>
</dbReference>
<dbReference type="InterPro" id="IPR000816">
    <property type="entry name" value="Peptidase_C15"/>
</dbReference>
<organism evidence="6 7">
    <name type="scientific">Neolecta irregularis (strain DAH-3)</name>
    <dbReference type="NCBI Taxonomy" id="1198029"/>
    <lineage>
        <taxon>Eukaryota</taxon>
        <taxon>Fungi</taxon>
        <taxon>Dikarya</taxon>
        <taxon>Ascomycota</taxon>
        <taxon>Taphrinomycotina</taxon>
        <taxon>Neolectales</taxon>
        <taxon>Neolectaceae</taxon>
        <taxon>Neolecta</taxon>
    </lineage>
</organism>
<evidence type="ECO:0000256" key="1">
    <source>
        <dbReference type="ARBA" id="ARBA00006641"/>
    </source>
</evidence>
<dbReference type="Pfam" id="PF01470">
    <property type="entry name" value="Peptidase_C15"/>
    <property type="match status" value="2"/>
</dbReference>
<dbReference type="Gene3D" id="3.40.630.20">
    <property type="entry name" value="Peptidase C15, pyroglutamyl peptidase I-like"/>
    <property type="match status" value="1"/>
</dbReference>
<evidence type="ECO:0000313" key="6">
    <source>
        <dbReference type="EMBL" id="OLL26830.1"/>
    </source>
</evidence>
<dbReference type="InterPro" id="IPR036440">
    <property type="entry name" value="Peptidase_C15-like_sf"/>
</dbReference>
<dbReference type="GO" id="GO:0016920">
    <property type="term" value="F:pyroglutamyl-peptidase activity"/>
    <property type="evidence" value="ECO:0007669"/>
    <property type="project" value="InterPro"/>
</dbReference>
<keyword evidence="5" id="KW-0788">Thiol protease</keyword>
<dbReference type="OrthoDB" id="407146at2759"/>
<dbReference type="AlphaFoldDB" id="A0A1U7LVX6"/>
<protein>
    <submittedName>
        <fullName evidence="6">Pyroglutamyl-peptidase 1</fullName>
    </submittedName>
</protein>